<evidence type="ECO:0000313" key="4">
    <source>
        <dbReference type="Proteomes" id="UP001057498"/>
    </source>
</evidence>
<reference evidence="3" key="1">
    <citation type="submission" date="2022-04" db="EMBL/GenBank/DDBJ databases">
        <title>Whole genome sequence of Sphaerotilus sp. FB-5.</title>
        <authorList>
            <person name="Takeda M."/>
            <person name="Narihara S."/>
            <person name="Akimoto M."/>
            <person name="Akimoto R."/>
            <person name="Nishiyashiki S."/>
            <person name="Murakami T."/>
        </authorList>
    </citation>
    <scope>NUCLEOTIDE SEQUENCE</scope>
    <source>
        <strain evidence="3">FB-5</strain>
    </source>
</reference>
<protein>
    <submittedName>
        <fullName evidence="3">Uncharacterized protein</fullName>
    </submittedName>
</protein>
<gene>
    <name evidence="3" type="ORF">CATMQ487_00980</name>
</gene>
<accession>A0ABN6PDV6</accession>
<keyword evidence="4" id="KW-1185">Reference proteome</keyword>
<keyword evidence="2" id="KW-0812">Transmembrane</keyword>
<keyword evidence="2" id="KW-0472">Membrane</keyword>
<evidence type="ECO:0000256" key="2">
    <source>
        <dbReference type="SAM" id="Phobius"/>
    </source>
</evidence>
<dbReference type="EMBL" id="AP025730">
    <property type="protein sequence ID" value="BDI03128.1"/>
    <property type="molecule type" value="Genomic_DNA"/>
</dbReference>
<organism evidence="3 4">
    <name type="scientific">Sphaerotilus microaerophilus</name>
    <dbReference type="NCBI Taxonomy" id="2914710"/>
    <lineage>
        <taxon>Bacteria</taxon>
        <taxon>Pseudomonadati</taxon>
        <taxon>Pseudomonadota</taxon>
        <taxon>Betaproteobacteria</taxon>
        <taxon>Burkholderiales</taxon>
        <taxon>Sphaerotilaceae</taxon>
        <taxon>Sphaerotilus</taxon>
    </lineage>
</organism>
<name>A0ABN6PDV6_9BURK</name>
<evidence type="ECO:0000256" key="1">
    <source>
        <dbReference type="SAM" id="MobiDB-lite"/>
    </source>
</evidence>
<keyword evidence="2" id="KW-1133">Transmembrane helix</keyword>
<feature type="compositionally biased region" description="Basic and acidic residues" evidence="1">
    <location>
        <begin position="60"/>
        <end position="70"/>
    </location>
</feature>
<sequence>MAGAPRVPSEVWQAAQTWVPMAWPLAMSAFAAGLVSAAATEDARAAAASRARSDGANFMVERRGTRAKEA</sequence>
<evidence type="ECO:0000313" key="3">
    <source>
        <dbReference type="EMBL" id="BDI03128.1"/>
    </source>
</evidence>
<dbReference type="Proteomes" id="UP001057498">
    <property type="component" value="Chromosome"/>
</dbReference>
<proteinExistence type="predicted"/>
<feature type="transmembrane region" description="Helical" evidence="2">
    <location>
        <begin position="20"/>
        <end position="40"/>
    </location>
</feature>
<feature type="region of interest" description="Disordered" evidence="1">
    <location>
        <begin position="50"/>
        <end position="70"/>
    </location>
</feature>